<dbReference type="AlphaFoldDB" id="V5GKL0"/>
<feature type="domain" description="CCHC-type" evidence="6">
    <location>
        <begin position="192"/>
        <end position="207"/>
    </location>
</feature>
<evidence type="ECO:0000256" key="5">
    <source>
        <dbReference type="PROSITE-ProRule" id="PRU00047"/>
    </source>
</evidence>
<evidence type="ECO:0000259" key="6">
    <source>
        <dbReference type="PROSITE" id="PS50158"/>
    </source>
</evidence>
<keyword evidence="1" id="KW-0479">Metal-binding</keyword>
<dbReference type="CDD" id="cd00590">
    <property type="entry name" value="RRM_SF"/>
    <property type="match status" value="1"/>
</dbReference>
<keyword evidence="4" id="KW-0862">Zinc</keyword>
<reference evidence="7" key="1">
    <citation type="submission" date="2013-07" db="EMBL/GenBank/DDBJ databases">
        <title>Midgut Transcriptome Profiling of Anoplphora glabripennis, a Lignocellulose Degrading, Wood-Boring Cerambycid.</title>
        <authorList>
            <person name="Scully E.D."/>
            <person name="Hoover K."/>
            <person name="Carlson J.E."/>
            <person name="Tien M."/>
            <person name="Geib S.M."/>
        </authorList>
    </citation>
    <scope>NUCLEOTIDE SEQUENCE</scope>
</reference>
<dbReference type="EMBL" id="GALX01003852">
    <property type="protein sequence ID" value="JAB64614.1"/>
    <property type="molecule type" value="Transcribed_RNA"/>
</dbReference>
<dbReference type="PROSITE" id="PS50158">
    <property type="entry name" value="ZF_CCHC"/>
    <property type="match status" value="2"/>
</dbReference>
<dbReference type="InterPro" id="IPR036875">
    <property type="entry name" value="Znf_CCHC_sf"/>
</dbReference>
<dbReference type="Pfam" id="PF00098">
    <property type="entry name" value="zf-CCHC"/>
    <property type="match status" value="1"/>
</dbReference>
<sequence length="219" mass="24425">WKPAKKKGSEVIIVRPTQGSYSDILKKVKNDVPVGEVNVDRVVRGEDGTMRITIRSKKEEGREVFKKALAGSVQGMASVKARQNTRNVVLLDLDPEVTEEEIKGVLGRTLSMDIKDISYVRVSETVNKQGKKSAFLTISAETAVQLLSSKRIGDGWDRWRVRDVVAPRRCFVCRKVGHEAKDCKEKDKGEICHKCGEFGHYMKECTNPTACYLCGTAGH</sequence>
<organism evidence="7">
    <name type="scientific">Anoplophora glabripennis</name>
    <name type="common">Asian longhorn beetle</name>
    <name type="synonym">Anoplophora nobilis</name>
    <dbReference type="NCBI Taxonomy" id="217634"/>
    <lineage>
        <taxon>Eukaryota</taxon>
        <taxon>Metazoa</taxon>
        <taxon>Ecdysozoa</taxon>
        <taxon>Arthropoda</taxon>
        <taxon>Hexapoda</taxon>
        <taxon>Insecta</taxon>
        <taxon>Pterygota</taxon>
        <taxon>Neoptera</taxon>
        <taxon>Endopterygota</taxon>
        <taxon>Coleoptera</taxon>
        <taxon>Polyphaga</taxon>
        <taxon>Cucujiformia</taxon>
        <taxon>Chrysomeloidea</taxon>
        <taxon>Cerambycidae</taxon>
        <taxon>Lamiinae</taxon>
        <taxon>Lamiini</taxon>
        <taxon>Anoplophora</taxon>
    </lineage>
</organism>
<feature type="domain" description="CCHC-type" evidence="6">
    <location>
        <begin position="168"/>
        <end position="185"/>
    </location>
</feature>
<proteinExistence type="predicted"/>
<evidence type="ECO:0000256" key="2">
    <source>
        <dbReference type="ARBA" id="ARBA00022737"/>
    </source>
</evidence>
<evidence type="ECO:0000256" key="1">
    <source>
        <dbReference type="ARBA" id="ARBA00022723"/>
    </source>
</evidence>
<dbReference type="Gene3D" id="4.10.60.10">
    <property type="entry name" value="Zinc finger, CCHC-type"/>
    <property type="match status" value="1"/>
</dbReference>
<name>V5GKL0_ANOGL</name>
<evidence type="ECO:0000313" key="7">
    <source>
        <dbReference type="EMBL" id="JAB64614.1"/>
    </source>
</evidence>
<dbReference type="PANTHER" id="PTHR47103">
    <property type="entry name" value="DNA-BINDING PROTEIN"/>
    <property type="match status" value="1"/>
</dbReference>
<accession>V5GKL0</accession>
<dbReference type="GO" id="GO:0008270">
    <property type="term" value="F:zinc ion binding"/>
    <property type="evidence" value="ECO:0007669"/>
    <property type="project" value="UniProtKB-KW"/>
</dbReference>
<dbReference type="InterPro" id="IPR001878">
    <property type="entry name" value="Znf_CCHC"/>
</dbReference>
<dbReference type="SMART" id="SM00343">
    <property type="entry name" value="ZnF_C2HC"/>
    <property type="match status" value="2"/>
</dbReference>
<evidence type="ECO:0000256" key="3">
    <source>
        <dbReference type="ARBA" id="ARBA00022771"/>
    </source>
</evidence>
<feature type="non-terminal residue" evidence="7">
    <location>
        <position position="219"/>
    </location>
</feature>
<protein>
    <submittedName>
        <fullName evidence="7">Cellular nucleic acid-binding protein</fullName>
    </submittedName>
</protein>
<dbReference type="PANTHER" id="PTHR47103:SF8">
    <property type="entry name" value="DNA-BINDING PROTEIN"/>
    <property type="match status" value="1"/>
</dbReference>
<keyword evidence="3 5" id="KW-0863">Zinc-finger</keyword>
<dbReference type="GO" id="GO:0003676">
    <property type="term" value="F:nucleic acid binding"/>
    <property type="evidence" value="ECO:0007669"/>
    <property type="project" value="InterPro"/>
</dbReference>
<keyword evidence="2" id="KW-0677">Repeat</keyword>
<gene>
    <name evidence="7" type="primary">BYR3</name>
</gene>
<evidence type="ECO:0000256" key="4">
    <source>
        <dbReference type="ARBA" id="ARBA00022833"/>
    </source>
</evidence>
<dbReference type="SUPFAM" id="SSF57756">
    <property type="entry name" value="Retrovirus zinc finger-like domains"/>
    <property type="match status" value="1"/>
</dbReference>
<feature type="non-terminal residue" evidence="7">
    <location>
        <position position="1"/>
    </location>
</feature>